<dbReference type="RefSeq" id="WP_091785078.1">
    <property type="nucleotide sequence ID" value="NZ_FNDI01000021.1"/>
</dbReference>
<evidence type="ECO:0008006" key="4">
    <source>
        <dbReference type="Google" id="ProtNLM"/>
    </source>
</evidence>
<feature type="signal peptide" evidence="1">
    <location>
        <begin position="1"/>
        <end position="18"/>
    </location>
</feature>
<keyword evidence="3" id="KW-1185">Reference proteome</keyword>
<comment type="caution">
    <text evidence="2">The sequence shown here is derived from an EMBL/GenBank/DDBJ whole genome shotgun (WGS) entry which is preliminary data.</text>
</comment>
<organism evidence="2 3">
    <name type="scientific">Paraburkholderia steynii</name>
    <dbReference type="NCBI Taxonomy" id="1245441"/>
    <lineage>
        <taxon>Bacteria</taxon>
        <taxon>Pseudomonadati</taxon>
        <taxon>Pseudomonadota</taxon>
        <taxon>Betaproteobacteria</taxon>
        <taxon>Burkholderiales</taxon>
        <taxon>Burkholderiaceae</taxon>
        <taxon>Paraburkholderia</taxon>
    </lineage>
</organism>
<evidence type="ECO:0000256" key="1">
    <source>
        <dbReference type="SAM" id="SignalP"/>
    </source>
</evidence>
<evidence type="ECO:0000313" key="3">
    <source>
        <dbReference type="Proteomes" id="UP000198900"/>
    </source>
</evidence>
<keyword evidence="1" id="KW-0732">Signal</keyword>
<protein>
    <recommendedName>
        <fullName evidence="4">Phage tail protein</fullName>
    </recommendedName>
</protein>
<proteinExistence type="predicted"/>
<gene>
    <name evidence="2" type="ORF">SAMN04487926_12168</name>
</gene>
<feature type="chain" id="PRO_5031292212" description="Phage tail protein" evidence="1">
    <location>
        <begin position="19"/>
        <end position="287"/>
    </location>
</feature>
<dbReference type="Proteomes" id="UP000198900">
    <property type="component" value="Unassembled WGS sequence"/>
</dbReference>
<name>A0A7Z7BC04_9BURK</name>
<sequence length="287" mass="28266">MKRLFAAALAVIASVAFGATTIPPSMLTPTGSTSGQVIRSNGPTSAPSWQSVTFGILPTMAANTVLGNASASTATPAAISLPSCSAANSGLQYTSGTGFSCGTTFALTGGTLAQFAATTSSQLAGVISDETGSGALVFGTSPTITTPNIVGVTGGGNANAGSVGERPTPTNLTNVALTTTVAVNVSSASLTAGDYEVQCDTIFNPAATTTATSFGVGVSTTSATFGANGTYSSYVASMGANTGNPSLISPTVPINVASTTTVYCVSNATFAVSTMQANGFMRARRVR</sequence>
<dbReference type="EMBL" id="FNDI01000021">
    <property type="protein sequence ID" value="SDI65551.1"/>
    <property type="molecule type" value="Genomic_DNA"/>
</dbReference>
<reference evidence="2" key="1">
    <citation type="submission" date="2016-10" db="EMBL/GenBank/DDBJ databases">
        <authorList>
            <person name="Varghese N."/>
            <person name="Submissions S."/>
        </authorList>
    </citation>
    <scope>NUCLEOTIDE SEQUENCE [LARGE SCALE GENOMIC DNA]</scope>
    <source>
        <strain evidence="2">YR281</strain>
    </source>
</reference>
<evidence type="ECO:0000313" key="2">
    <source>
        <dbReference type="EMBL" id="SDI65551.1"/>
    </source>
</evidence>
<accession>A0A7Z7BC04</accession>
<dbReference type="AlphaFoldDB" id="A0A7Z7BC04"/>